<evidence type="ECO:0000313" key="1">
    <source>
        <dbReference type="EMBL" id="TVU61595.1"/>
    </source>
</evidence>
<organism evidence="1 2">
    <name type="scientific">Paenarthrobacter nitroguajacolicus</name>
    <name type="common">Arthrobacter nitroguajacolicus</name>
    <dbReference type="NCBI Taxonomy" id="211146"/>
    <lineage>
        <taxon>Bacteria</taxon>
        <taxon>Bacillati</taxon>
        <taxon>Actinomycetota</taxon>
        <taxon>Actinomycetes</taxon>
        <taxon>Micrococcales</taxon>
        <taxon>Micrococcaceae</taxon>
        <taxon>Paenarthrobacter</taxon>
    </lineage>
</organism>
<evidence type="ECO:0000313" key="2">
    <source>
        <dbReference type="Proteomes" id="UP000316500"/>
    </source>
</evidence>
<gene>
    <name evidence="1" type="ORF">FQP90_13725</name>
</gene>
<dbReference type="OrthoDB" id="9985301at2"/>
<dbReference type="AlphaFoldDB" id="A0A558GXI9"/>
<reference evidence="1 2" key="1">
    <citation type="submission" date="2019-07" db="EMBL/GenBank/DDBJ databases">
        <title>Diversity of Bacteria from Kongsfjorden, Arctic.</title>
        <authorList>
            <person name="Yu Y."/>
        </authorList>
    </citation>
    <scope>NUCLEOTIDE SEQUENCE [LARGE SCALE GENOMIC DNA]</scope>
    <source>
        <strain evidence="1 2">SM1928</strain>
    </source>
</reference>
<name>A0A558GXI9_PAENT</name>
<sequence length="98" mass="10616">MTSTIKIQQAEIAGVLPYPYFIDVPTGNVGRQDFWRGHPAKLIGFASSDEFDVALTLPDFIDSPGRAHGLRPIFENSNGAWFTHPQAVESTTVQGAAA</sequence>
<comment type="caution">
    <text evidence="1">The sequence shown here is derived from an EMBL/GenBank/DDBJ whole genome shotgun (WGS) entry which is preliminary data.</text>
</comment>
<dbReference type="EMBL" id="VNFK01000010">
    <property type="protein sequence ID" value="TVU61595.1"/>
    <property type="molecule type" value="Genomic_DNA"/>
</dbReference>
<dbReference type="RefSeq" id="WP_144651397.1">
    <property type="nucleotide sequence ID" value="NZ_VNFK01000010.1"/>
</dbReference>
<dbReference type="Proteomes" id="UP000316500">
    <property type="component" value="Unassembled WGS sequence"/>
</dbReference>
<protein>
    <submittedName>
        <fullName evidence="1">Uncharacterized protein</fullName>
    </submittedName>
</protein>
<proteinExistence type="predicted"/>
<accession>A0A558GXI9</accession>